<protein>
    <submittedName>
        <fullName evidence="1">Uncharacterized protein</fullName>
    </submittedName>
</protein>
<dbReference type="AlphaFoldDB" id="A0A448X3Z8"/>
<keyword evidence="2" id="KW-1185">Reference proteome</keyword>
<name>A0A448X3Z8_9PLAT</name>
<proteinExistence type="predicted"/>
<accession>A0A448X3Z8</accession>
<evidence type="ECO:0000313" key="2">
    <source>
        <dbReference type="Proteomes" id="UP000784294"/>
    </source>
</evidence>
<sequence length="79" mass="8520">MDGDISESVRCVPLGQEPVSGIILEGKMALPVRQTIAVIMTCQLKMRLPVDPTRRSLSAAGLCQASSNCDGRRYSLDGR</sequence>
<organism evidence="1 2">
    <name type="scientific">Protopolystoma xenopodis</name>
    <dbReference type="NCBI Taxonomy" id="117903"/>
    <lineage>
        <taxon>Eukaryota</taxon>
        <taxon>Metazoa</taxon>
        <taxon>Spiralia</taxon>
        <taxon>Lophotrochozoa</taxon>
        <taxon>Platyhelminthes</taxon>
        <taxon>Monogenea</taxon>
        <taxon>Polyopisthocotylea</taxon>
        <taxon>Polystomatidea</taxon>
        <taxon>Polystomatidae</taxon>
        <taxon>Protopolystoma</taxon>
    </lineage>
</organism>
<dbReference type="Proteomes" id="UP000784294">
    <property type="component" value="Unassembled WGS sequence"/>
</dbReference>
<evidence type="ECO:0000313" key="1">
    <source>
        <dbReference type="EMBL" id="VEL27406.1"/>
    </source>
</evidence>
<comment type="caution">
    <text evidence="1">The sequence shown here is derived from an EMBL/GenBank/DDBJ whole genome shotgun (WGS) entry which is preliminary data.</text>
</comment>
<gene>
    <name evidence="1" type="ORF">PXEA_LOCUS20846</name>
</gene>
<dbReference type="EMBL" id="CAAALY010087082">
    <property type="protein sequence ID" value="VEL27406.1"/>
    <property type="molecule type" value="Genomic_DNA"/>
</dbReference>
<reference evidence="1" key="1">
    <citation type="submission" date="2018-11" db="EMBL/GenBank/DDBJ databases">
        <authorList>
            <consortium name="Pathogen Informatics"/>
        </authorList>
    </citation>
    <scope>NUCLEOTIDE SEQUENCE</scope>
</reference>